<feature type="region of interest" description="Disordered" evidence="1">
    <location>
        <begin position="258"/>
        <end position="278"/>
    </location>
</feature>
<reference evidence="2 3" key="1">
    <citation type="submission" date="2023-02" db="EMBL/GenBank/DDBJ databases">
        <title>LHISI_Scaffold_Assembly.</title>
        <authorList>
            <person name="Stuart O.P."/>
            <person name="Cleave R."/>
            <person name="Magrath M.J.L."/>
            <person name="Mikheyev A.S."/>
        </authorList>
    </citation>
    <scope>NUCLEOTIDE SEQUENCE [LARGE SCALE GENOMIC DNA]</scope>
    <source>
        <strain evidence="2">Daus_M_001</strain>
        <tissue evidence="2">Leg muscle</tissue>
    </source>
</reference>
<dbReference type="Proteomes" id="UP001159363">
    <property type="component" value="Chromosome 7"/>
</dbReference>
<sequence length="447" mass="48981">MTDDKPIRVSSYKGMPSRILRHGAVNLGVYLKNFLVHSPSVSQRDSGVRRTFQIGRLIQYKHDGRPSRELMRVGSLDDCAAYRWLPTRRLKCVACIAHSDDAALDARANVALSVRSLLCHVGSGVAPEVNSERKICDCEHQCSEKRDCAFTPTLKPRSPVSVGCKKKKKNYVKMSHATEGKEIRRRESSTNVPRLQNKDYNDLCSGSKILSRIGKLPLLPCRAGEIWSGAGMIGRGKREIPEKTSPNNGIVRHDSHMQKSGVTRSGIEPGSPDLGGGEEDKIDVKPAYTEVNYAIGSQFLRHALDDSEPIADLQGNKSPIKPADQRQFPHAKIRSDLAGDGTRIAFSGGEQANRSAIVTPVCICVCVCVVPSEVNARFPCHGVASPCAVLCDDAKAMVYDRRGGGGYLRSVEVTCPRTQAGCRQQYLRHVSAPPRPPTPLQSWEATF</sequence>
<accession>A0ABQ9GZV3</accession>
<dbReference type="EMBL" id="JARBHB010000008">
    <property type="protein sequence ID" value="KAJ8877576.1"/>
    <property type="molecule type" value="Genomic_DNA"/>
</dbReference>
<protein>
    <submittedName>
        <fullName evidence="2">Uncharacterized protein</fullName>
    </submittedName>
</protein>
<name>A0ABQ9GZV3_9NEOP</name>
<evidence type="ECO:0000313" key="2">
    <source>
        <dbReference type="EMBL" id="KAJ8877576.1"/>
    </source>
</evidence>
<proteinExistence type="predicted"/>
<comment type="caution">
    <text evidence="2">The sequence shown here is derived from an EMBL/GenBank/DDBJ whole genome shotgun (WGS) entry which is preliminary data.</text>
</comment>
<evidence type="ECO:0000313" key="3">
    <source>
        <dbReference type="Proteomes" id="UP001159363"/>
    </source>
</evidence>
<gene>
    <name evidence="2" type="ORF">PR048_022031</name>
</gene>
<evidence type="ECO:0000256" key="1">
    <source>
        <dbReference type="SAM" id="MobiDB-lite"/>
    </source>
</evidence>
<keyword evidence="3" id="KW-1185">Reference proteome</keyword>
<organism evidence="2 3">
    <name type="scientific">Dryococelus australis</name>
    <dbReference type="NCBI Taxonomy" id="614101"/>
    <lineage>
        <taxon>Eukaryota</taxon>
        <taxon>Metazoa</taxon>
        <taxon>Ecdysozoa</taxon>
        <taxon>Arthropoda</taxon>
        <taxon>Hexapoda</taxon>
        <taxon>Insecta</taxon>
        <taxon>Pterygota</taxon>
        <taxon>Neoptera</taxon>
        <taxon>Polyneoptera</taxon>
        <taxon>Phasmatodea</taxon>
        <taxon>Verophasmatodea</taxon>
        <taxon>Anareolatae</taxon>
        <taxon>Phasmatidae</taxon>
        <taxon>Eurycanthinae</taxon>
        <taxon>Dryococelus</taxon>
    </lineage>
</organism>